<dbReference type="Pfam" id="PF04479">
    <property type="entry name" value="RTA1"/>
    <property type="match status" value="1"/>
</dbReference>
<dbReference type="GO" id="GO:0000324">
    <property type="term" value="C:fungal-type vacuole"/>
    <property type="evidence" value="ECO:0007669"/>
    <property type="project" value="TreeGrafter"/>
</dbReference>
<dbReference type="HOGENOM" id="CLU_033465_6_2_1"/>
<accession>A0A074VW04</accession>
<dbReference type="PANTHER" id="PTHR31465">
    <property type="entry name" value="PROTEIN RTA1-RELATED"/>
    <property type="match status" value="1"/>
</dbReference>
<evidence type="ECO:0000313" key="7">
    <source>
        <dbReference type="EMBL" id="KEQ61922.1"/>
    </source>
</evidence>
<protein>
    <submittedName>
        <fullName evidence="7">RTA1-domain-containing protein</fullName>
    </submittedName>
</protein>
<reference evidence="7 8" key="1">
    <citation type="journal article" date="2014" name="BMC Genomics">
        <title>Genome sequencing of four Aureobasidium pullulans varieties: biotechnological potential, stress tolerance, and description of new species.</title>
        <authorList>
            <person name="Gostin Ar C."/>
            <person name="Ohm R.A."/>
            <person name="Kogej T."/>
            <person name="Sonjak S."/>
            <person name="Turk M."/>
            <person name="Zajc J."/>
            <person name="Zalar P."/>
            <person name="Grube M."/>
            <person name="Sun H."/>
            <person name="Han J."/>
            <person name="Sharma A."/>
            <person name="Chiniquy J."/>
            <person name="Ngan C.Y."/>
            <person name="Lipzen A."/>
            <person name="Barry K."/>
            <person name="Grigoriev I.V."/>
            <person name="Gunde-Cimerman N."/>
        </authorList>
    </citation>
    <scope>NUCLEOTIDE SEQUENCE [LARGE SCALE GENOMIC DNA]</scope>
    <source>
        <strain evidence="7 8">CBS 110374</strain>
    </source>
</reference>
<organism evidence="7 8">
    <name type="scientific">Aureobasidium melanogenum (strain CBS 110374)</name>
    <name type="common">Aureobasidium pullulans var. melanogenum</name>
    <dbReference type="NCBI Taxonomy" id="1043003"/>
    <lineage>
        <taxon>Eukaryota</taxon>
        <taxon>Fungi</taxon>
        <taxon>Dikarya</taxon>
        <taxon>Ascomycota</taxon>
        <taxon>Pezizomycotina</taxon>
        <taxon>Dothideomycetes</taxon>
        <taxon>Dothideomycetidae</taxon>
        <taxon>Dothideales</taxon>
        <taxon>Saccotheciaceae</taxon>
        <taxon>Aureobasidium</taxon>
    </lineage>
</organism>
<feature type="transmembrane region" description="Helical" evidence="6">
    <location>
        <begin position="56"/>
        <end position="76"/>
    </location>
</feature>
<evidence type="ECO:0000256" key="6">
    <source>
        <dbReference type="SAM" id="Phobius"/>
    </source>
</evidence>
<dbReference type="EMBL" id="KL584836">
    <property type="protein sequence ID" value="KEQ61922.1"/>
    <property type="molecule type" value="Genomic_DNA"/>
</dbReference>
<evidence type="ECO:0000256" key="2">
    <source>
        <dbReference type="ARBA" id="ARBA00022692"/>
    </source>
</evidence>
<dbReference type="Proteomes" id="UP000030672">
    <property type="component" value="Unassembled WGS sequence"/>
</dbReference>
<feature type="transmembrane region" description="Helical" evidence="6">
    <location>
        <begin position="165"/>
        <end position="187"/>
    </location>
</feature>
<comment type="subcellular location">
    <subcellularLocation>
        <location evidence="1">Membrane</location>
        <topology evidence="1">Multi-pass membrane protein</topology>
    </subcellularLocation>
</comment>
<keyword evidence="4 6" id="KW-0472">Membrane</keyword>
<sequence>MSTAGWGECNLRECSVEQSLFQYRPYLAATSVFIALFGISGIVHMVQGIWYKQRTFAILMVLGCICEIIGYGGRIIMYNDPWDFNGFIMQIVCITIAPVFMTAAIYVTLYRSILQLSPSSASFKPALYYQIFIPCDVISLVLQAVGGAMSSESNGSSQAGVDIGLAGLAFQVFTLLVFIALAVQYGFRYHKDRKSGRVKSSGLDTRFKIFLICLSVSLVLIFIRCAYRIYELSDGYSGSALHDQGLFIALESCMITAATLLLNIGHPGLVFDPRRRSSIPVDKNSHVYSSDETNRDMEGAAM</sequence>
<evidence type="ECO:0000256" key="3">
    <source>
        <dbReference type="ARBA" id="ARBA00022989"/>
    </source>
</evidence>
<feature type="transmembrane region" description="Helical" evidence="6">
    <location>
        <begin position="126"/>
        <end position="145"/>
    </location>
</feature>
<evidence type="ECO:0000256" key="4">
    <source>
        <dbReference type="ARBA" id="ARBA00023136"/>
    </source>
</evidence>
<feature type="transmembrane region" description="Helical" evidence="6">
    <location>
        <begin position="245"/>
        <end position="265"/>
    </location>
</feature>
<proteinExistence type="predicted"/>
<dbReference type="GeneID" id="63915388"/>
<dbReference type="InterPro" id="IPR007568">
    <property type="entry name" value="RTA1"/>
</dbReference>
<dbReference type="STRING" id="1043003.A0A074VW04"/>
<dbReference type="PANTHER" id="PTHR31465:SF9">
    <property type="entry name" value="SPHINGOID LONG-CHAIN BASE TRANSPORTER RSB1"/>
    <property type="match status" value="1"/>
</dbReference>
<feature type="transmembrane region" description="Helical" evidence="6">
    <location>
        <begin position="88"/>
        <end position="114"/>
    </location>
</feature>
<dbReference type="GO" id="GO:0005886">
    <property type="term" value="C:plasma membrane"/>
    <property type="evidence" value="ECO:0007669"/>
    <property type="project" value="TreeGrafter"/>
</dbReference>
<dbReference type="AlphaFoldDB" id="A0A074VW04"/>
<gene>
    <name evidence="7" type="ORF">M437DRAFT_50500</name>
</gene>
<feature type="transmembrane region" description="Helical" evidence="6">
    <location>
        <begin position="207"/>
        <end position="230"/>
    </location>
</feature>
<keyword evidence="2 6" id="KW-0812">Transmembrane</keyword>
<evidence type="ECO:0000256" key="5">
    <source>
        <dbReference type="SAM" id="MobiDB-lite"/>
    </source>
</evidence>
<feature type="transmembrane region" description="Helical" evidence="6">
    <location>
        <begin position="26"/>
        <end position="44"/>
    </location>
</feature>
<evidence type="ECO:0000256" key="1">
    <source>
        <dbReference type="ARBA" id="ARBA00004141"/>
    </source>
</evidence>
<keyword evidence="3 6" id="KW-1133">Transmembrane helix</keyword>
<keyword evidence="8" id="KW-1185">Reference proteome</keyword>
<name>A0A074VW04_AURM1</name>
<feature type="region of interest" description="Disordered" evidence="5">
    <location>
        <begin position="282"/>
        <end position="302"/>
    </location>
</feature>
<dbReference type="RefSeq" id="XP_040878945.1">
    <property type="nucleotide sequence ID" value="XM_041022015.1"/>
</dbReference>
<evidence type="ECO:0000313" key="8">
    <source>
        <dbReference type="Proteomes" id="UP000030672"/>
    </source>
</evidence>
<feature type="compositionally biased region" description="Basic and acidic residues" evidence="5">
    <location>
        <begin position="292"/>
        <end position="302"/>
    </location>
</feature>